<evidence type="ECO:0000313" key="3">
    <source>
        <dbReference type="EMBL" id="SVC50148.1"/>
    </source>
</evidence>
<dbReference type="InterPro" id="IPR011576">
    <property type="entry name" value="Pyridox_Oxase_N"/>
</dbReference>
<feature type="domain" description="Pyridoxamine 5'-phosphate oxidase N-terminal" evidence="2">
    <location>
        <begin position="1"/>
        <end position="63"/>
    </location>
</feature>
<dbReference type="EMBL" id="UINC01094692">
    <property type="protein sequence ID" value="SVC50148.1"/>
    <property type="molecule type" value="Genomic_DNA"/>
</dbReference>
<accession>A0A382MNV2</accession>
<dbReference type="PANTHER" id="PTHR35176">
    <property type="entry name" value="HEME OXYGENASE HI_0854-RELATED"/>
    <property type="match status" value="1"/>
</dbReference>
<name>A0A382MNV2_9ZZZZ</name>
<dbReference type="Pfam" id="PF01243">
    <property type="entry name" value="PNPOx_N"/>
    <property type="match status" value="1"/>
</dbReference>
<reference evidence="3" key="1">
    <citation type="submission" date="2018-05" db="EMBL/GenBank/DDBJ databases">
        <authorList>
            <person name="Lanie J.A."/>
            <person name="Ng W.-L."/>
            <person name="Kazmierczak K.M."/>
            <person name="Andrzejewski T.M."/>
            <person name="Davidsen T.M."/>
            <person name="Wayne K.J."/>
            <person name="Tettelin H."/>
            <person name="Glass J.I."/>
            <person name="Rusch D."/>
            <person name="Podicherti R."/>
            <person name="Tsui H.-C.T."/>
            <person name="Winkler M.E."/>
        </authorList>
    </citation>
    <scope>NUCLEOTIDE SEQUENCE</scope>
</reference>
<dbReference type="GO" id="GO:0070967">
    <property type="term" value="F:coenzyme F420 binding"/>
    <property type="evidence" value="ECO:0007669"/>
    <property type="project" value="TreeGrafter"/>
</dbReference>
<dbReference type="GO" id="GO:0005829">
    <property type="term" value="C:cytosol"/>
    <property type="evidence" value="ECO:0007669"/>
    <property type="project" value="TreeGrafter"/>
</dbReference>
<evidence type="ECO:0000256" key="1">
    <source>
        <dbReference type="ARBA" id="ARBA00023002"/>
    </source>
</evidence>
<organism evidence="3">
    <name type="scientific">marine metagenome</name>
    <dbReference type="NCBI Taxonomy" id="408172"/>
    <lineage>
        <taxon>unclassified sequences</taxon>
        <taxon>metagenomes</taxon>
        <taxon>ecological metagenomes</taxon>
    </lineage>
</organism>
<proteinExistence type="predicted"/>
<feature type="non-terminal residue" evidence="3">
    <location>
        <position position="64"/>
    </location>
</feature>
<sequence length="64" mass="7114">MDPKAERLFQGPNLIFIATVNSDGSPQLTPVWGNYEDGHILINTAEGRIKHRNILNDNRVAVSV</sequence>
<evidence type="ECO:0000259" key="2">
    <source>
        <dbReference type="Pfam" id="PF01243"/>
    </source>
</evidence>
<dbReference type="Gene3D" id="2.30.110.10">
    <property type="entry name" value="Electron Transport, Fmn-binding Protein, Chain A"/>
    <property type="match status" value="1"/>
</dbReference>
<keyword evidence="1" id="KW-0560">Oxidoreductase</keyword>
<protein>
    <recommendedName>
        <fullName evidence="2">Pyridoxamine 5'-phosphate oxidase N-terminal domain-containing protein</fullName>
    </recommendedName>
</protein>
<gene>
    <name evidence="3" type="ORF">METZ01_LOCUS303002</name>
</gene>
<dbReference type="SUPFAM" id="SSF50475">
    <property type="entry name" value="FMN-binding split barrel"/>
    <property type="match status" value="1"/>
</dbReference>
<dbReference type="GO" id="GO:0016627">
    <property type="term" value="F:oxidoreductase activity, acting on the CH-CH group of donors"/>
    <property type="evidence" value="ECO:0007669"/>
    <property type="project" value="TreeGrafter"/>
</dbReference>
<dbReference type="InterPro" id="IPR012349">
    <property type="entry name" value="Split_barrel_FMN-bd"/>
</dbReference>
<dbReference type="AlphaFoldDB" id="A0A382MNV2"/>
<dbReference type="InterPro" id="IPR052019">
    <property type="entry name" value="F420H2_bilvrd_red/Heme_oxyg"/>
</dbReference>
<dbReference type="PANTHER" id="PTHR35176:SF6">
    <property type="entry name" value="HEME OXYGENASE HI_0854-RELATED"/>
    <property type="match status" value="1"/>
</dbReference>